<dbReference type="EMBL" id="CABFNP030000799">
    <property type="protein sequence ID" value="CAI6087755.1"/>
    <property type="molecule type" value="Genomic_DNA"/>
</dbReference>
<evidence type="ECO:0000313" key="9">
    <source>
        <dbReference type="EMBL" id="CAI6087755.1"/>
    </source>
</evidence>
<evidence type="ECO:0000256" key="4">
    <source>
        <dbReference type="ARBA" id="ARBA00023136"/>
    </source>
</evidence>
<feature type="transmembrane region" description="Helical" evidence="7">
    <location>
        <begin position="209"/>
        <end position="230"/>
    </location>
</feature>
<gene>
    <name evidence="9" type="ORF">CCHLO57077_00008269</name>
</gene>
<keyword evidence="10" id="KW-1185">Reference proteome</keyword>
<evidence type="ECO:0000313" key="10">
    <source>
        <dbReference type="Proteomes" id="UP001160390"/>
    </source>
</evidence>
<dbReference type="PANTHER" id="PTHR33048">
    <property type="entry name" value="PTH11-LIKE INTEGRAL MEMBRANE PROTEIN (AFU_ORTHOLOGUE AFUA_5G11245)"/>
    <property type="match status" value="1"/>
</dbReference>
<dbReference type="GO" id="GO:0016020">
    <property type="term" value="C:membrane"/>
    <property type="evidence" value="ECO:0007669"/>
    <property type="project" value="UniProtKB-SubCell"/>
</dbReference>
<organism evidence="9 10">
    <name type="scientific">Clonostachys chloroleuca</name>
    <dbReference type="NCBI Taxonomy" id="1926264"/>
    <lineage>
        <taxon>Eukaryota</taxon>
        <taxon>Fungi</taxon>
        <taxon>Dikarya</taxon>
        <taxon>Ascomycota</taxon>
        <taxon>Pezizomycotina</taxon>
        <taxon>Sordariomycetes</taxon>
        <taxon>Hypocreomycetidae</taxon>
        <taxon>Hypocreales</taxon>
        <taxon>Bionectriaceae</taxon>
        <taxon>Clonostachys</taxon>
    </lineage>
</organism>
<feature type="region of interest" description="Disordered" evidence="6">
    <location>
        <begin position="1"/>
        <end position="20"/>
    </location>
</feature>
<evidence type="ECO:0000259" key="8">
    <source>
        <dbReference type="Pfam" id="PF20684"/>
    </source>
</evidence>
<feature type="transmembrane region" description="Helical" evidence="7">
    <location>
        <begin position="283"/>
        <end position="302"/>
    </location>
</feature>
<dbReference type="Proteomes" id="UP001160390">
    <property type="component" value="Unassembled WGS sequence"/>
</dbReference>
<name>A0AA35LZK1_9HYPO</name>
<feature type="transmembrane region" description="Helical" evidence="7">
    <location>
        <begin position="164"/>
        <end position="184"/>
    </location>
</feature>
<keyword evidence="3 7" id="KW-1133">Transmembrane helix</keyword>
<dbReference type="InterPro" id="IPR052337">
    <property type="entry name" value="SAT4-like"/>
</dbReference>
<evidence type="ECO:0000256" key="7">
    <source>
        <dbReference type="SAM" id="Phobius"/>
    </source>
</evidence>
<evidence type="ECO:0000256" key="1">
    <source>
        <dbReference type="ARBA" id="ARBA00004141"/>
    </source>
</evidence>
<keyword evidence="4 7" id="KW-0472">Membrane</keyword>
<dbReference type="AlphaFoldDB" id="A0AA35LZK1"/>
<feature type="transmembrane region" description="Helical" evidence="7">
    <location>
        <begin position="242"/>
        <end position="263"/>
    </location>
</feature>
<reference evidence="9" key="1">
    <citation type="submission" date="2023-01" db="EMBL/GenBank/DDBJ databases">
        <authorList>
            <person name="Piombo E."/>
        </authorList>
    </citation>
    <scope>NUCLEOTIDE SEQUENCE</scope>
</reference>
<proteinExistence type="inferred from homology"/>
<comment type="similarity">
    <text evidence="5">Belongs to the SAT4 family.</text>
</comment>
<feature type="transmembrane region" description="Helical" evidence="7">
    <location>
        <begin position="28"/>
        <end position="48"/>
    </location>
</feature>
<evidence type="ECO:0000256" key="6">
    <source>
        <dbReference type="SAM" id="MobiDB-lite"/>
    </source>
</evidence>
<evidence type="ECO:0000256" key="5">
    <source>
        <dbReference type="ARBA" id="ARBA00038359"/>
    </source>
</evidence>
<accession>A0AA35LZK1</accession>
<dbReference type="Pfam" id="PF20684">
    <property type="entry name" value="Fung_rhodopsin"/>
    <property type="match status" value="1"/>
</dbReference>
<comment type="subcellular location">
    <subcellularLocation>
        <location evidence="1">Membrane</location>
        <topology evidence="1">Multi-pass membrane protein</topology>
    </subcellularLocation>
</comment>
<protein>
    <recommendedName>
        <fullName evidence="8">Rhodopsin domain-containing protein</fullName>
    </recommendedName>
</protein>
<dbReference type="InterPro" id="IPR049326">
    <property type="entry name" value="Rhodopsin_dom_fungi"/>
</dbReference>
<feature type="transmembrane region" description="Helical" evidence="7">
    <location>
        <begin position="130"/>
        <end position="152"/>
    </location>
</feature>
<sequence>MRDAPKEILESWPAPDHQNPERQGPGLLIIQLIFCPLGIISVLARLYVRTVMVRRAGLDDWLMFTAMVLYYSPPLVSCNGRESSRTDDKEKVIGVGVTVTVILATELYGWNIHVWDLTPSQATLGRKASISAQTLFVIGSGLVKSSILISYLRIAPLDSWFRRLTQCSIPLVVTLIMVFLIALWTQCIPPSAYWDMHSGGKCIKEGPPLIAQSIIAVLADILVYILPFPTLYHLRLPFSQRFVLLIIFSCGIIVIIAGCMRTYWVIQVVDETYDVTWDGFRMWTWTAIEVNLGVICGCVPTLRPLFKRSNGLAAERTRKASAASGMSVGVLPHERGVRARRKKLSWLESLGQDECQSCGGSNSVLCQQHEVELDEGRVGKAAGV</sequence>
<evidence type="ECO:0000256" key="2">
    <source>
        <dbReference type="ARBA" id="ARBA00022692"/>
    </source>
</evidence>
<dbReference type="PANTHER" id="PTHR33048:SF129">
    <property type="entry name" value="INTEGRAL MEMBRANE PROTEIN-RELATED"/>
    <property type="match status" value="1"/>
</dbReference>
<comment type="caution">
    <text evidence="9">The sequence shown here is derived from an EMBL/GenBank/DDBJ whole genome shotgun (WGS) entry which is preliminary data.</text>
</comment>
<evidence type="ECO:0000256" key="3">
    <source>
        <dbReference type="ARBA" id="ARBA00022989"/>
    </source>
</evidence>
<keyword evidence="2 7" id="KW-0812">Transmembrane</keyword>
<feature type="transmembrane region" description="Helical" evidence="7">
    <location>
        <begin position="92"/>
        <end position="110"/>
    </location>
</feature>
<feature type="domain" description="Rhodopsin" evidence="8">
    <location>
        <begin position="44"/>
        <end position="308"/>
    </location>
</feature>